<dbReference type="CDD" id="cd07025">
    <property type="entry name" value="Peptidase_S66"/>
    <property type="match status" value="1"/>
</dbReference>
<dbReference type="Proteomes" id="UP000786875">
    <property type="component" value="Unassembled WGS sequence"/>
</dbReference>
<proteinExistence type="inferred from homology"/>
<evidence type="ECO:0000259" key="6">
    <source>
        <dbReference type="Pfam" id="PF02016"/>
    </source>
</evidence>
<dbReference type="GO" id="GO:0106415">
    <property type="term" value="F:muramoyltetrapeptide carboxypeptidase activity"/>
    <property type="evidence" value="ECO:0007669"/>
    <property type="project" value="UniProtKB-EC"/>
</dbReference>
<dbReference type="RefSeq" id="WP_214212377.1">
    <property type="nucleotide sequence ID" value="NZ_JABBFO010000002.1"/>
</dbReference>
<evidence type="ECO:0000256" key="2">
    <source>
        <dbReference type="ARBA" id="ARBA00022645"/>
    </source>
</evidence>
<sequence length="308" mass="34453">MLKSLSIRLVAPSGYCQHQDAATRAIMRLSQQHRLENTEIIQRREQRFAGSDTERLNDINQLVELVSLPDIILAVRGGYGVSRLLDQINYAGLQSTFNGQPTIFCGHSDFTALQLALLSQSELITFSGPMLAGNFGAETLSSFTENHFWQLLKQQHYTINWQDTQVMNGCWQGQLWGGNLAMICSLIGTPWLPKVTDGILVIEDINESAFRVERMLLQLYHAGILGQQKAVITGSFSHSSPNAYDQGYQLATVWEYMQHKTGVPFINHLDYGHEPDTVTLPIGAQATLIAQEKQRQLQLSGYPSLCNN</sequence>
<dbReference type="NCBIfam" id="NF008424">
    <property type="entry name" value="PRK11253.1"/>
    <property type="match status" value="1"/>
</dbReference>
<dbReference type="SUPFAM" id="SSF141986">
    <property type="entry name" value="LD-carboxypeptidase A C-terminal domain-like"/>
    <property type="match status" value="1"/>
</dbReference>
<protein>
    <submittedName>
        <fullName evidence="8">Muramoyltetrapeptide carboxypeptidase</fullName>
        <ecNumber evidence="8">3.4.17.13</ecNumber>
    </submittedName>
</protein>
<evidence type="ECO:0000256" key="3">
    <source>
        <dbReference type="ARBA" id="ARBA00022670"/>
    </source>
</evidence>
<keyword evidence="4 8" id="KW-0378">Hydrolase</keyword>
<accession>A0ABS5T2H9</accession>
<dbReference type="InterPro" id="IPR029062">
    <property type="entry name" value="Class_I_gatase-like"/>
</dbReference>
<dbReference type="PANTHER" id="PTHR30237:SF2">
    <property type="entry name" value="MUREIN TETRAPEPTIDE CARBOXYPEPTIDASE"/>
    <property type="match status" value="1"/>
</dbReference>
<dbReference type="EMBL" id="JABBFO010000002">
    <property type="protein sequence ID" value="MBT0726563.1"/>
    <property type="molecule type" value="Genomic_DNA"/>
</dbReference>
<evidence type="ECO:0000259" key="7">
    <source>
        <dbReference type="Pfam" id="PF17676"/>
    </source>
</evidence>
<keyword evidence="5" id="KW-0720">Serine protease</keyword>
<keyword evidence="3" id="KW-0645">Protease</keyword>
<comment type="similarity">
    <text evidence="1">Belongs to the peptidase S66 family.</text>
</comment>
<feature type="domain" description="LD-carboxypeptidase C-terminal" evidence="7">
    <location>
        <begin position="172"/>
        <end position="288"/>
    </location>
</feature>
<dbReference type="InterPro" id="IPR003507">
    <property type="entry name" value="S66_fam"/>
</dbReference>
<dbReference type="Gene3D" id="3.50.30.60">
    <property type="entry name" value="LD-carboxypeptidase A C-terminal domain-like"/>
    <property type="match status" value="1"/>
</dbReference>
<evidence type="ECO:0000313" key="9">
    <source>
        <dbReference type="Proteomes" id="UP000786875"/>
    </source>
</evidence>
<evidence type="ECO:0000256" key="4">
    <source>
        <dbReference type="ARBA" id="ARBA00022801"/>
    </source>
</evidence>
<dbReference type="Pfam" id="PF17676">
    <property type="entry name" value="Peptidase_S66C"/>
    <property type="match status" value="1"/>
</dbReference>
<dbReference type="Gene3D" id="3.40.50.10740">
    <property type="entry name" value="Class I glutamine amidotransferase-like"/>
    <property type="match status" value="1"/>
</dbReference>
<evidence type="ECO:0000256" key="5">
    <source>
        <dbReference type="ARBA" id="ARBA00022825"/>
    </source>
</evidence>
<dbReference type="PANTHER" id="PTHR30237">
    <property type="entry name" value="MURAMOYLTETRAPEPTIDE CARBOXYPEPTIDASE"/>
    <property type="match status" value="1"/>
</dbReference>
<name>A0ABS5T2H9_9GAMM</name>
<organism evidence="8 9">
    <name type="scientific">Rosenbergiella australiborealis</name>
    <dbReference type="NCBI Taxonomy" id="1544696"/>
    <lineage>
        <taxon>Bacteria</taxon>
        <taxon>Pseudomonadati</taxon>
        <taxon>Pseudomonadota</taxon>
        <taxon>Gammaproteobacteria</taxon>
        <taxon>Enterobacterales</taxon>
        <taxon>Erwiniaceae</taxon>
        <taxon>Rosenbergiella</taxon>
    </lineage>
</organism>
<dbReference type="Pfam" id="PF02016">
    <property type="entry name" value="Peptidase_S66"/>
    <property type="match status" value="1"/>
</dbReference>
<comment type="caution">
    <text evidence="8">The sequence shown here is derived from an EMBL/GenBank/DDBJ whole genome shotgun (WGS) entry which is preliminary data.</text>
</comment>
<dbReference type="InterPro" id="IPR040449">
    <property type="entry name" value="Peptidase_S66_N"/>
</dbReference>
<dbReference type="PIRSF" id="PIRSF028757">
    <property type="entry name" value="LD-carboxypeptidase"/>
    <property type="match status" value="1"/>
</dbReference>
<evidence type="ECO:0000313" key="8">
    <source>
        <dbReference type="EMBL" id="MBT0726563.1"/>
    </source>
</evidence>
<reference evidence="8 9" key="1">
    <citation type="submission" date="2020-04" db="EMBL/GenBank/DDBJ databases">
        <title>Genome sequencing of Rosenbergiella species.</title>
        <authorList>
            <person name="Alvarez-Perez S."/>
            <person name="Lievens B."/>
        </authorList>
    </citation>
    <scope>NUCLEOTIDE SEQUENCE [LARGE SCALE GENOMIC DNA]</scope>
    <source>
        <strain evidence="8 9">CdVSA20.1</strain>
    </source>
</reference>
<dbReference type="InterPro" id="IPR040921">
    <property type="entry name" value="Peptidase_S66C"/>
</dbReference>
<feature type="domain" description="LD-carboxypeptidase N-terminal" evidence="6">
    <location>
        <begin position="7"/>
        <end position="128"/>
    </location>
</feature>
<dbReference type="InterPro" id="IPR027478">
    <property type="entry name" value="LdcA_N"/>
</dbReference>
<evidence type="ECO:0000256" key="1">
    <source>
        <dbReference type="ARBA" id="ARBA00010233"/>
    </source>
</evidence>
<dbReference type="SUPFAM" id="SSF52317">
    <property type="entry name" value="Class I glutamine amidotransferase-like"/>
    <property type="match status" value="1"/>
</dbReference>
<dbReference type="EC" id="3.4.17.13" evidence="8"/>
<keyword evidence="9" id="KW-1185">Reference proteome</keyword>
<gene>
    <name evidence="8" type="primary">ldcA</name>
    <name evidence="8" type="ORF">HGT73_04060</name>
</gene>
<keyword evidence="2 8" id="KW-0121">Carboxypeptidase</keyword>
<dbReference type="InterPro" id="IPR027461">
    <property type="entry name" value="Carboxypeptidase_A_C_sf"/>
</dbReference>